<keyword evidence="1" id="KW-0812">Transmembrane</keyword>
<keyword evidence="1" id="KW-1133">Transmembrane helix</keyword>
<dbReference type="EMBL" id="PNYB01000024">
    <property type="protein sequence ID" value="PMS18638.1"/>
    <property type="molecule type" value="Genomic_DNA"/>
</dbReference>
<dbReference type="InterPro" id="IPR019886">
    <property type="entry name" value="Na_symporter_ssu"/>
</dbReference>
<accession>A0A2N7VN88</accession>
<feature type="domain" description="Sodium symporter small subunit" evidence="2">
    <location>
        <begin position="29"/>
        <end position="100"/>
    </location>
</feature>
<evidence type="ECO:0000313" key="4">
    <source>
        <dbReference type="Proteomes" id="UP000235347"/>
    </source>
</evidence>
<proteinExistence type="predicted"/>
<dbReference type="Proteomes" id="UP000235347">
    <property type="component" value="Unassembled WGS sequence"/>
</dbReference>
<feature type="transmembrane region" description="Helical" evidence="1">
    <location>
        <begin position="34"/>
        <end position="57"/>
    </location>
</feature>
<keyword evidence="1" id="KW-0472">Membrane</keyword>
<comment type="caution">
    <text evidence="3">The sequence shown here is derived from an EMBL/GenBank/DDBJ whole genome shotgun (WGS) entry which is preliminary data.</text>
</comment>
<keyword evidence="4" id="KW-1185">Reference proteome</keyword>
<dbReference type="AlphaFoldDB" id="A0A2N7VN88"/>
<evidence type="ECO:0000256" key="1">
    <source>
        <dbReference type="SAM" id="Phobius"/>
    </source>
</evidence>
<dbReference type="Pfam" id="PF13937">
    <property type="entry name" value="DUF4212"/>
    <property type="match status" value="1"/>
</dbReference>
<evidence type="ECO:0000313" key="3">
    <source>
        <dbReference type="EMBL" id="PMS18638.1"/>
    </source>
</evidence>
<protein>
    <submittedName>
        <fullName evidence="3">DUF4212 domain-containing protein</fullName>
    </submittedName>
</protein>
<evidence type="ECO:0000259" key="2">
    <source>
        <dbReference type="Pfam" id="PF13937"/>
    </source>
</evidence>
<reference evidence="3 4" key="1">
    <citation type="submission" date="2018-01" db="EMBL/GenBank/DDBJ databases">
        <title>Whole genome analyses suggest that Burkholderia sensu lato contains two further novel genera in the rhizoxinica-symbiotica group Mycetohabitans gen. nov., and Trinickia gen. nov.: implications for the evolution of diazotrophy and nodulation in the Burkholderiaceae.</title>
        <authorList>
            <person name="Estrada-de los Santos P."/>
            <person name="Palmer M."/>
            <person name="Chavez-Ramirez B."/>
            <person name="Beukes C."/>
            <person name="Steenkamp E.T."/>
            <person name="Hirsch A.M."/>
            <person name="Manyaka P."/>
            <person name="Maluk M."/>
            <person name="Lafos M."/>
            <person name="Crook M."/>
            <person name="Gross E."/>
            <person name="Simon M.F."/>
            <person name="Bueno dos Reis Junior F."/>
            <person name="Poole P.S."/>
            <person name="Venter S.N."/>
            <person name="James E.K."/>
        </authorList>
    </citation>
    <scope>NUCLEOTIDE SEQUENCE [LARGE SCALE GENOMIC DNA]</scope>
    <source>
        <strain evidence="3 4">GP25-8</strain>
    </source>
</reference>
<organism evidence="3 4">
    <name type="scientific">Trinickia soli</name>
    <dbReference type="NCBI Taxonomy" id="380675"/>
    <lineage>
        <taxon>Bacteria</taxon>
        <taxon>Pseudomonadati</taxon>
        <taxon>Pseudomonadota</taxon>
        <taxon>Betaproteobacteria</taxon>
        <taxon>Burkholderiales</taxon>
        <taxon>Burkholderiaceae</taxon>
        <taxon>Trinickia</taxon>
    </lineage>
</organism>
<dbReference type="NCBIfam" id="TIGR03647">
    <property type="entry name" value="Na_symport_sm"/>
    <property type="match status" value="1"/>
</dbReference>
<gene>
    <name evidence="3" type="ORF">C0Z19_22450</name>
</gene>
<feature type="transmembrane region" description="Helical" evidence="1">
    <location>
        <begin position="72"/>
        <end position="93"/>
    </location>
</feature>
<sequence>MAAPHSFDPIVQASLEPPSVSSAMVRAHRRYWRFNVALISGLMLIGFAVSFLVPLFARELSSVRVAGFRLPFYLGAQGSILVYLLLIVVYIAAMTRADRRLRQAAAIDAASHAASDASREATR</sequence>
<dbReference type="RefSeq" id="WP_102612042.1">
    <property type="nucleotide sequence ID" value="NZ_CADIKD010000017.1"/>
</dbReference>
<name>A0A2N7VN88_9BURK</name>